<dbReference type="Gene3D" id="3.10.450.40">
    <property type="match status" value="2"/>
</dbReference>
<reference evidence="3 4" key="1">
    <citation type="submission" date="2024-06" db="EMBL/GenBank/DDBJ databases">
        <title>Sorghum-associated microbial communities from plants grown in Nebraska, USA.</title>
        <authorList>
            <person name="Schachtman D."/>
        </authorList>
    </citation>
    <scope>NUCLEOTIDE SEQUENCE [LARGE SCALE GENOMIC DNA]</scope>
    <source>
        <strain evidence="3 4">1288</strain>
    </source>
</reference>
<dbReference type="SUPFAM" id="SSF54403">
    <property type="entry name" value="Cystatin/monellin"/>
    <property type="match status" value="2"/>
</dbReference>
<comment type="caution">
    <text evidence="3">The sequence shown here is derived from an EMBL/GenBank/DDBJ whole genome shotgun (WGS) entry which is preliminary data.</text>
</comment>
<dbReference type="Pfam" id="PF17881">
    <property type="entry name" value="TseB"/>
    <property type="match status" value="1"/>
</dbReference>
<feature type="domain" description="Cell wall elongation regulator TseB-like" evidence="2">
    <location>
        <begin position="38"/>
        <end position="80"/>
    </location>
</feature>
<gene>
    <name evidence="3" type="ORF">ABIC55_003375</name>
</gene>
<evidence type="ECO:0000313" key="4">
    <source>
        <dbReference type="Proteomes" id="UP001549104"/>
    </source>
</evidence>
<dbReference type="InterPro" id="IPR046350">
    <property type="entry name" value="Cystatin_sf"/>
</dbReference>
<keyword evidence="1" id="KW-0812">Transmembrane</keyword>
<evidence type="ECO:0000259" key="2">
    <source>
        <dbReference type="Pfam" id="PF17881"/>
    </source>
</evidence>
<protein>
    <submittedName>
        <fullName evidence="3">Uncharacterized protein YpmB</fullName>
    </submittedName>
</protein>
<dbReference type="EMBL" id="JBEPME010000005">
    <property type="protein sequence ID" value="MET3658258.1"/>
    <property type="molecule type" value="Genomic_DNA"/>
</dbReference>
<keyword evidence="1" id="KW-1133">Transmembrane helix</keyword>
<sequence>MLNWIKFIVVFLIMLTSVITVMVLVNAEKPFSAAKKAAIESAVQSGQLASVSSADVFNGTVPTVTVFGVDADGKEKAVFVDENSKDGFKEVKLTDGISAEKAVANVKKELDVKKVLHVKLGLEEEGPVWEVAFKSDNGKLNYVYVFFENGQWWKRILNL</sequence>
<proteinExistence type="predicted"/>
<keyword evidence="1" id="KW-0472">Membrane</keyword>
<dbReference type="Proteomes" id="UP001549104">
    <property type="component" value="Unassembled WGS sequence"/>
</dbReference>
<accession>A0ABV2KAZ5</accession>
<name>A0ABV2KAZ5_SPOPS</name>
<organism evidence="3 4">
    <name type="scientific">Sporosarcina psychrophila</name>
    <name type="common">Bacillus psychrophilus</name>
    <dbReference type="NCBI Taxonomy" id="1476"/>
    <lineage>
        <taxon>Bacteria</taxon>
        <taxon>Bacillati</taxon>
        <taxon>Bacillota</taxon>
        <taxon>Bacilli</taxon>
        <taxon>Bacillales</taxon>
        <taxon>Caryophanaceae</taxon>
        <taxon>Sporosarcina</taxon>
    </lineage>
</organism>
<dbReference type="RefSeq" id="WP_340763959.1">
    <property type="nucleotide sequence ID" value="NZ_JBEPME010000005.1"/>
</dbReference>
<dbReference type="InterPro" id="IPR041401">
    <property type="entry name" value="TseB-like_dom"/>
</dbReference>
<keyword evidence="4" id="KW-1185">Reference proteome</keyword>
<evidence type="ECO:0000313" key="3">
    <source>
        <dbReference type="EMBL" id="MET3658258.1"/>
    </source>
</evidence>
<evidence type="ECO:0000256" key="1">
    <source>
        <dbReference type="SAM" id="Phobius"/>
    </source>
</evidence>
<feature type="transmembrane region" description="Helical" evidence="1">
    <location>
        <begin position="6"/>
        <end position="27"/>
    </location>
</feature>